<dbReference type="GO" id="GO:0004553">
    <property type="term" value="F:hydrolase activity, hydrolyzing O-glycosyl compounds"/>
    <property type="evidence" value="ECO:0007669"/>
    <property type="project" value="InterPro"/>
</dbReference>
<feature type="non-terminal residue" evidence="1">
    <location>
        <position position="1"/>
    </location>
</feature>
<dbReference type="PROSITE" id="PS00018">
    <property type="entry name" value="EF_HAND_1"/>
    <property type="match status" value="1"/>
</dbReference>
<sequence length="397" mass="43469">DNYGLVTSYNAGGWDDHNASNVEPLVNDLAWLMDTDGQRTMMPHNGTDVMDMQAGIDQYLNNTGYAADYNETTVLWPEFDWIEEEVERCEDVVLLLGFWQYEEMGPGEWYWWRVGGHYVTCAGVNSTGLQLGISDPCFDNAEATVQPRVPVPHPYPHNASVHNDTQYVSHDIYNVIQFIPGPGGPPCWALQNYAVGKPIVGFIGQNSGANLTPQGPYDPIFPMVTTIDYAVAVSPVAGVNATLVGNVTFVGRGSNNTKWIEDFAVHFFQNGNETAWSPITATTNTTGFFTVPGLETGTYDVGIKNATCLSEVVTNVTLTAGNTTPPVDFGTPREGDVTNDDFVDMLDLGTLAGAWNTWPGQPGWDTRCDFNRDGFIDMLDLGPLAGNWGQWGEILDL</sequence>
<gene>
    <name evidence="1" type="ORF">S06H3_13190</name>
</gene>
<dbReference type="Pfam" id="PF00404">
    <property type="entry name" value="Dockerin_1"/>
    <property type="match status" value="1"/>
</dbReference>
<accession>X1M474</accession>
<dbReference type="SUPFAM" id="SSF63446">
    <property type="entry name" value="Type I dockerin domain"/>
    <property type="match status" value="1"/>
</dbReference>
<dbReference type="InterPro" id="IPR002105">
    <property type="entry name" value="Dockerin_1_rpt"/>
</dbReference>
<comment type="caution">
    <text evidence="1">The sequence shown here is derived from an EMBL/GenBank/DDBJ whole genome shotgun (WGS) entry which is preliminary data.</text>
</comment>
<dbReference type="Gene3D" id="2.60.40.1120">
    <property type="entry name" value="Carboxypeptidase-like, regulatory domain"/>
    <property type="match status" value="1"/>
</dbReference>
<name>X1M474_9ZZZZ</name>
<proteinExistence type="predicted"/>
<organism evidence="1">
    <name type="scientific">marine sediment metagenome</name>
    <dbReference type="NCBI Taxonomy" id="412755"/>
    <lineage>
        <taxon>unclassified sequences</taxon>
        <taxon>metagenomes</taxon>
        <taxon>ecological metagenomes</taxon>
    </lineage>
</organism>
<protein>
    <submittedName>
        <fullName evidence="1">Uncharacterized protein</fullName>
    </submittedName>
</protein>
<dbReference type="AlphaFoldDB" id="X1M474"/>
<dbReference type="InterPro" id="IPR036439">
    <property type="entry name" value="Dockerin_dom_sf"/>
</dbReference>
<dbReference type="InterPro" id="IPR018247">
    <property type="entry name" value="EF_Hand_1_Ca_BS"/>
</dbReference>
<dbReference type="GO" id="GO:0000272">
    <property type="term" value="P:polysaccharide catabolic process"/>
    <property type="evidence" value="ECO:0007669"/>
    <property type="project" value="InterPro"/>
</dbReference>
<dbReference type="Gene3D" id="1.10.1330.10">
    <property type="entry name" value="Dockerin domain"/>
    <property type="match status" value="1"/>
</dbReference>
<reference evidence="1" key="1">
    <citation type="journal article" date="2014" name="Front. Microbiol.">
        <title>High frequency of phylogenetically diverse reductive dehalogenase-homologous genes in deep subseafloor sedimentary metagenomes.</title>
        <authorList>
            <person name="Kawai M."/>
            <person name="Futagami T."/>
            <person name="Toyoda A."/>
            <person name="Takaki Y."/>
            <person name="Nishi S."/>
            <person name="Hori S."/>
            <person name="Arai W."/>
            <person name="Tsubouchi T."/>
            <person name="Morono Y."/>
            <person name="Uchiyama I."/>
            <person name="Ito T."/>
            <person name="Fujiyama A."/>
            <person name="Inagaki F."/>
            <person name="Takami H."/>
        </authorList>
    </citation>
    <scope>NUCLEOTIDE SEQUENCE</scope>
    <source>
        <strain evidence="1">Expedition CK06-06</strain>
    </source>
</reference>
<evidence type="ECO:0000313" key="1">
    <source>
        <dbReference type="EMBL" id="GAI12886.1"/>
    </source>
</evidence>
<dbReference type="EMBL" id="BARV01006437">
    <property type="protein sequence ID" value="GAI12886.1"/>
    <property type="molecule type" value="Genomic_DNA"/>
</dbReference>